<dbReference type="Proteomes" id="UP001152531">
    <property type="component" value="Unassembled WGS sequence"/>
</dbReference>
<sequence length="148" mass="16027">MGLNMIRSSLPKPSLVRGIKTIPQPPGFIVGDVNDAYVPPKPSKSHGSIHWTSERAISMAMVPLALSPFITGASTVIDSTLCAVTLAHCYTGFQSCIIDYIPVRVYGAYHNYAMYLLTFGTGVAAYGVYDIEKREGGVTNIISKLWKA</sequence>
<evidence type="ECO:0000313" key="1">
    <source>
        <dbReference type="EMBL" id="CAH6718199.1"/>
    </source>
</evidence>
<comment type="caution">
    <text evidence="1">The sequence shown here is derived from an EMBL/GenBank/DDBJ whole genome shotgun (WGS) entry which is preliminary data.</text>
</comment>
<organism evidence="1 2">
    <name type="scientific">[Candida] jaroonii</name>
    <dbReference type="NCBI Taxonomy" id="467808"/>
    <lineage>
        <taxon>Eukaryota</taxon>
        <taxon>Fungi</taxon>
        <taxon>Dikarya</taxon>
        <taxon>Ascomycota</taxon>
        <taxon>Saccharomycotina</taxon>
        <taxon>Pichiomycetes</taxon>
        <taxon>Debaryomycetaceae</taxon>
        <taxon>Yamadazyma</taxon>
    </lineage>
</organism>
<reference evidence="1" key="1">
    <citation type="submission" date="2022-06" db="EMBL/GenBank/DDBJ databases">
        <authorList>
            <person name="Legras J.-L."/>
            <person name="Devillers H."/>
            <person name="Grondin C."/>
        </authorList>
    </citation>
    <scope>NUCLEOTIDE SEQUENCE</scope>
    <source>
        <strain evidence="1">CLIB 1444</strain>
    </source>
</reference>
<dbReference type="EMBL" id="CALSDN010000001">
    <property type="protein sequence ID" value="CAH6718199.1"/>
    <property type="molecule type" value="Genomic_DNA"/>
</dbReference>
<accession>A0ACA9XZY1</accession>
<keyword evidence="2" id="KW-1185">Reference proteome</keyword>
<gene>
    <name evidence="1" type="ORF">CLIB1444_01S01332</name>
</gene>
<protein>
    <submittedName>
        <fullName evidence="1">Mitochondrial inner membrane protein Shh4p</fullName>
    </submittedName>
</protein>
<proteinExistence type="predicted"/>
<name>A0ACA9XZY1_9ASCO</name>
<evidence type="ECO:0000313" key="2">
    <source>
        <dbReference type="Proteomes" id="UP001152531"/>
    </source>
</evidence>